<gene>
    <name evidence="5" type="ORF">ACFOW6_01450</name>
</gene>
<keyword evidence="3" id="KW-0812">Transmembrane</keyword>
<evidence type="ECO:0000259" key="4">
    <source>
        <dbReference type="Pfam" id="PF02470"/>
    </source>
</evidence>
<keyword evidence="1" id="KW-0175">Coiled coil</keyword>
<dbReference type="InterPro" id="IPR003399">
    <property type="entry name" value="Mce/MlaD"/>
</dbReference>
<protein>
    <submittedName>
        <fullName evidence="5">MlaD family protein</fullName>
    </submittedName>
</protein>
<feature type="domain" description="Mce/MlaD" evidence="4">
    <location>
        <begin position="46"/>
        <end position="115"/>
    </location>
</feature>
<dbReference type="Pfam" id="PF02470">
    <property type="entry name" value="MlaD"/>
    <property type="match status" value="1"/>
</dbReference>
<dbReference type="Proteomes" id="UP001595799">
    <property type="component" value="Unassembled WGS sequence"/>
</dbReference>
<organism evidence="5 6">
    <name type="scientific">Fodinicurvata halophila</name>
    <dbReference type="NCBI Taxonomy" id="1419723"/>
    <lineage>
        <taxon>Bacteria</taxon>
        <taxon>Pseudomonadati</taxon>
        <taxon>Pseudomonadota</taxon>
        <taxon>Alphaproteobacteria</taxon>
        <taxon>Rhodospirillales</taxon>
        <taxon>Rhodovibrionaceae</taxon>
        <taxon>Fodinicurvata</taxon>
    </lineage>
</organism>
<reference evidence="6" key="1">
    <citation type="journal article" date="2019" name="Int. J. Syst. Evol. Microbiol.">
        <title>The Global Catalogue of Microorganisms (GCM) 10K type strain sequencing project: providing services to taxonomists for standard genome sequencing and annotation.</title>
        <authorList>
            <consortium name="The Broad Institute Genomics Platform"/>
            <consortium name="The Broad Institute Genome Sequencing Center for Infectious Disease"/>
            <person name="Wu L."/>
            <person name="Ma J."/>
        </authorList>
    </citation>
    <scope>NUCLEOTIDE SEQUENCE [LARGE SCALE GENOMIC DNA]</scope>
    <source>
        <strain evidence="6">CECT 8472</strain>
    </source>
</reference>
<feature type="transmembrane region" description="Helical" evidence="3">
    <location>
        <begin position="6"/>
        <end position="29"/>
    </location>
</feature>
<dbReference type="PANTHER" id="PTHR36698">
    <property type="entry name" value="BLL5892 PROTEIN"/>
    <property type="match status" value="1"/>
</dbReference>
<evidence type="ECO:0000256" key="3">
    <source>
        <dbReference type="SAM" id="Phobius"/>
    </source>
</evidence>
<feature type="coiled-coil region" evidence="1">
    <location>
        <begin position="274"/>
        <end position="301"/>
    </location>
</feature>
<comment type="caution">
    <text evidence="5">The sequence shown here is derived from an EMBL/GenBank/DDBJ whole genome shotgun (WGS) entry which is preliminary data.</text>
</comment>
<proteinExistence type="predicted"/>
<keyword evidence="3" id="KW-0472">Membrane</keyword>
<dbReference type="Gene3D" id="1.10.287.950">
    <property type="entry name" value="Methyl-accepting chemotaxis protein"/>
    <property type="match status" value="1"/>
</dbReference>
<keyword evidence="3" id="KW-1133">Transmembrane helix</keyword>
<accession>A0ABV8UFZ7</accession>
<evidence type="ECO:0000313" key="6">
    <source>
        <dbReference type="Proteomes" id="UP001595799"/>
    </source>
</evidence>
<dbReference type="RefSeq" id="WP_382420411.1">
    <property type="nucleotide sequence ID" value="NZ_JBHSCW010000001.1"/>
</dbReference>
<evidence type="ECO:0000256" key="2">
    <source>
        <dbReference type="SAM" id="MobiDB-lite"/>
    </source>
</evidence>
<name>A0ABV8UFZ7_9PROT</name>
<evidence type="ECO:0000256" key="1">
    <source>
        <dbReference type="SAM" id="Coils"/>
    </source>
</evidence>
<feature type="region of interest" description="Disordered" evidence="2">
    <location>
        <begin position="301"/>
        <end position="327"/>
    </location>
</feature>
<dbReference type="EMBL" id="JBHSCW010000001">
    <property type="protein sequence ID" value="MFC4350199.1"/>
    <property type="molecule type" value="Genomic_DNA"/>
</dbReference>
<keyword evidence="6" id="KW-1185">Reference proteome</keyword>
<evidence type="ECO:0000313" key="5">
    <source>
        <dbReference type="EMBL" id="MFC4350199.1"/>
    </source>
</evidence>
<sequence length="327" mass="35434">METKANYLTVGIFVLLLFLGGLGFALWLAESNWDKQFEKYLLVFDGSVTGLSRDSSVRYNGVRVGKVNSIQLDHQDPAEVRVVIQVQEGTPVRSDTVGSLAFEGLTGGRFIELTVGSKSSEAPVRQSGDRYPRLKTKASSLDQILEGAPDIMSAVSKILGQAEKVFSDKNAKNIAFLLEEAAYAAGNVRDASAEFADLARDLRTETGNLTQQANKTLLAIEAFANSAEGTSDSMGPMVQDFRQTSQSVTDVAGRLDRMIEQNSGPLNEFTSSGLVELSSLLAELRNLTRNLNQTVTRIERDPAQFLLGDPQSGYEPGDDRQQGGSGQ</sequence>
<dbReference type="PANTHER" id="PTHR36698:SF2">
    <property type="entry name" value="MCE_MLAD DOMAIN-CONTAINING PROTEIN"/>
    <property type="match status" value="1"/>
</dbReference>